<accession>A0ABN7SWD2</accession>
<organism evidence="1 2">
    <name type="scientific">Oikopleura dioica</name>
    <name type="common">Tunicate</name>
    <dbReference type="NCBI Taxonomy" id="34765"/>
    <lineage>
        <taxon>Eukaryota</taxon>
        <taxon>Metazoa</taxon>
        <taxon>Chordata</taxon>
        <taxon>Tunicata</taxon>
        <taxon>Appendicularia</taxon>
        <taxon>Copelata</taxon>
        <taxon>Oikopleuridae</taxon>
        <taxon>Oikopleura</taxon>
    </lineage>
</organism>
<dbReference type="Proteomes" id="UP001158576">
    <property type="component" value="Chromosome 1"/>
</dbReference>
<protein>
    <submittedName>
        <fullName evidence="1">Oidioi.mRNA.OKI2018_I69.chr1.g2775.t1.cds</fullName>
    </submittedName>
</protein>
<sequence length="107" mass="12229">MVQGSFMIPGRKGGVYCFPLSRLVSRIRGVETELIDNSRHYSNFLQPQLPIASTEKNINKRSFVISFGSLRSSHRYCKLLMMAAGYQHYIFKSSTRICSIFNEDSNV</sequence>
<evidence type="ECO:0000313" key="1">
    <source>
        <dbReference type="EMBL" id="CAG5106289.1"/>
    </source>
</evidence>
<evidence type="ECO:0000313" key="2">
    <source>
        <dbReference type="Proteomes" id="UP001158576"/>
    </source>
</evidence>
<reference evidence="1 2" key="1">
    <citation type="submission" date="2021-04" db="EMBL/GenBank/DDBJ databases">
        <authorList>
            <person name="Bliznina A."/>
        </authorList>
    </citation>
    <scope>NUCLEOTIDE SEQUENCE [LARGE SCALE GENOMIC DNA]</scope>
</reference>
<keyword evidence="2" id="KW-1185">Reference proteome</keyword>
<gene>
    <name evidence="1" type="ORF">OKIOD_LOCUS11540</name>
</gene>
<name>A0ABN7SWD2_OIKDI</name>
<dbReference type="EMBL" id="OU015566">
    <property type="protein sequence ID" value="CAG5106289.1"/>
    <property type="molecule type" value="Genomic_DNA"/>
</dbReference>
<proteinExistence type="predicted"/>